<dbReference type="SUPFAM" id="SSF57850">
    <property type="entry name" value="RING/U-box"/>
    <property type="match status" value="1"/>
</dbReference>
<reference evidence="6" key="1">
    <citation type="journal article" date="2020" name="Nature">
        <title>Giant virus diversity and host interactions through global metagenomics.</title>
        <authorList>
            <person name="Schulz F."/>
            <person name="Roux S."/>
            <person name="Paez-Espino D."/>
            <person name="Jungbluth S."/>
            <person name="Walsh D.A."/>
            <person name="Denef V.J."/>
            <person name="McMahon K.D."/>
            <person name="Konstantinidis K.T."/>
            <person name="Eloe-Fadrosh E.A."/>
            <person name="Kyrpides N.C."/>
            <person name="Woyke T."/>
        </authorList>
    </citation>
    <scope>NUCLEOTIDE SEQUENCE</scope>
    <source>
        <strain evidence="6">GVMAG-M-3300027833-19</strain>
    </source>
</reference>
<evidence type="ECO:0000259" key="5">
    <source>
        <dbReference type="PROSITE" id="PS50089"/>
    </source>
</evidence>
<protein>
    <recommendedName>
        <fullName evidence="5">RING-type domain-containing protein</fullName>
    </recommendedName>
</protein>
<dbReference type="InterPro" id="IPR017907">
    <property type="entry name" value="Znf_RING_CS"/>
</dbReference>
<keyword evidence="4" id="KW-0812">Transmembrane</keyword>
<keyword evidence="3" id="KW-0862">Zinc</keyword>
<feature type="transmembrane region" description="Helical" evidence="4">
    <location>
        <begin position="123"/>
        <end position="145"/>
    </location>
</feature>
<dbReference type="PROSITE" id="PS50089">
    <property type="entry name" value="ZF_RING_2"/>
    <property type="match status" value="1"/>
</dbReference>
<name>A0A6C0LII9_9ZZZZ</name>
<proteinExistence type="predicted"/>
<dbReference type="InterPro" id="IPR013083">
    <property type="entry name" value="Znf_RING/FYVE/PHD"/>
</dbReference>
<accession>A0A6C0LII9</accession>
<keyword evidence="4" id="KW-0472">Membrane</keyword>
<keyword evidence="4" id="KW-1133">Transmembrane helix</keyword>
<dbReference type="SMART" id="SM00184">
    <property type="entry name" value="RING"/>
    <property type="match status" value="1"/>
</dbReference>
<evidence type="ECO:0000256" key="4">
    <source>
        <dbReference type="SAM" id="Phobius"/>
    </source>
</evidence>
<dbReference type="EMBL" id="MN740516">
    <property type="protein sequence ID" value="QHU30749.1"/>
    <property type="molecule type" value="Genomic_DNA"/>
</dbReference>
<evidence type="ECO:0000256" key="1">
    <source>
        <dbReference type="ARBA" id="ARBA00022723"/>
    </source>
</evidence>
<evidence type="ECO:0000256" key="2">
    <source>
        <dbReference type="ARBA" id="ARBA00022771"/>
    </source>
</evidence>
<evidence type="ECO:0000256" key="3">
    <source>
        <dbReference type="ARBA" id="ARBA00022833"/>
    </source>
</evidence>
<dbReference type="PROSITE" id="PS00518">
    <property type="entry name" value="ZF_RING_1"/>
    <property type="match status" value="1"/>
</dbReference>
<dbReference type="AlphaFoldDB" id="A0A6C0LII9"/>
<feature type="domain" description="RING-type" evidence="5">
    <location>
        <begin position="4"/>
        <end position="45"/>
    </location>
</feature>
<organism evidence="6">
    <name type="scientific">viral metagenome</name>
    <dbReference type="NCBI Taxonomy" id="1070528"/>
    <lineage>
        <taxon>unclassified sequences</taxon>
        <taxon>metagenomes</taxon>
        <taxon>organismal metagenomes</taxon>
    </lineage>
</organism>
<dbReference type="Gene3D" id="3.30.40.10">
    <property type="entry name" value="Zinc/RING finger domain, C3HC4 (zinc finger)"/>
    <property type="match status" value="1"/>
</dbReference>
<dbReference type="Pfam" id="PF13639">
    <property type="entry name" value="zf-RING_2"/>
    <property type="match status" value="1"/>
</dbReference>
<keyword evidence="2" id="KW-0863">Zinc-finger</keyword>
<dbReference type="GO" id="GO:0008270">
    <property type="term" value="F:zinc ion binding"/>
    <property type="evidence" value="ECO:0007669"/>
    <property type="project" value="UniProtKB-KW"/>
</dbReference>
<keyword evidence="1" id="KW-0479">Metal-binding</keyword>
<evidence type="ECO:0000313" key="6">
    <source>
        <dbReference type="EMBL" id="QHU30749.1"/>
    </source>
</evidence>
<dbReference type="InterPro" id="IPR001841">
    <property type="entry name" value="Znf_RING"/>
</dbReference>
<sequence length="146" mass="17723">MSECVICKDSYTEEKLPFELDCNHQFCKFCVLDFFKRDNRCPLCRQEYVLTVKQKEDKDENLLIPDNMRRVIHMIPFNEHTISIINSIERVSYRICIRLQRIISIMYSPSFVLSYNGEHQIQFNIHTVLILFVTYIFWKVMFYLYI</sequence>